<keyword evidence="3" id="KW-1185">Reference proteome</keyword>
<dbReference type="RefSeq" id="WP_168742685.1">
    <property type="nucleotide sequence ID" value="NZ_JABAHZ010000011.1"/>
</dbReference>
<name>A0A847SSJ3_9BACT</name>
<protein>
    <recommendedName>
        <fullName evidence="4">Ig-like domain-containing protein</fullName>
    </recommendedName>
</protein>
<accession>A0A847SSJ3</accession>
<organism evidence="2 3">
    <name type="scientific">Chitinophaga eiseniae</name>
    <dbReference type="NCBI Taxonomy" id="634771"/>
    <lineage>
        <taxon>Bacteria</taxon>
        <taxon>Pseudomonadati</taxon>
        <taxon>Bacteroidota</taxon>
        <taxon>Chitinophagia</taxon>
        <taxon>Chitinophagales</taxon>
        <taxon>Chitinophagaceae</taxon>
        <taxon>Chitinophaga</taxon>
    </lineage>
</organism>
<reference evidence="2 3" key="1">
    <citation type="submission" date="2020-04" db="EMBL/GenBank/DDBJ databases">
        <authorList>
            <person name="Yin C."/>
        </authorList>
    </citation>
    <scope>NUCLEOTIDE SEQUENCE [LARGE SCALE GENOMIC DNA]</scope>
    <source>
        <strain evidence="2 3">Ak56</strain>
    </source>
</reference>
<dbReference type="Proteomes" id="UP000552864">
    <property type="component" value="Unassembled WGS sequence"/>
</dbReference>
<comment type="caution">
    <text evidence="2">The sequence shown here is derived from an EMBL/GenBank/DDBJ whole genome shotgun (WGS) entry which is preliminary data.</text>
</comment>
<dbReference type="AlphaFoldDB" id="A0A847SSJ3"/>
<keyword evidence="1" id="KW-0732">Signal</keyword>
<proteinExistence type="predicted"/>
<evidence type="ECO:0000256" key="1">
    <source>
        <dbReference type="SAM" id="SignalP"/>
    </source>
</evidence>
<dbReference type="EMBL" id="JABAHZ010000011">
    <property type="protein sequence ID" value="NLR82615.1"/>
    <property type="molecule type" value="Genomic_DNA"/>
</dbReference>
<feature type="chain" id="PRO_5032446885" description="Ig-like domain-containing protein" evidence="1">
    <location>
        <begin position="44"/>
        <end position="310"/>
    </location>
</feature>
<gene>
    <name evidence="2" type="ORF">HGH91_28620</name>
</gene>
<evidence type="ECO:0000313" key="2">
    <source>
        <dbReference type="EMBL" id="NLR82615.1"/>
    </source>
</evidence>
<sequence>MKIATLGMRRSFYPVLLIPVIRGNLFKLALAALVSLFALNAHAQTIPVKAPADLSVGDDPTKGTSTSTGTTLFCVDQSGFTLASSTTDPTSSPAVNYTSWQWQEIDAAGNAGALPATATPTNEKLVVASATPGWHTYQVTAATGTANCPADPVIFTVFVLPNLTVTSAVDPANNPSLTYCAADGAPTIPAKQINLTSTVAFNGNLNSVPGLKQFQISDFDLSYVWYRQDVTTASPPPPTQVATTTTGSYTITDPAVTSAGTEKKYKYSVQVNYKVKTCGATPYSAITQSSGTDAVITVTPKPGKPVITIQ</sequence>
<evidence type="ECO:0008006" key="4">
    <source>
        <dbReference type="Google" id="ProtNLM"/>
    </source>
</evidence>
<feature type="signal peptide" evidence="1">
    <location>
        <begin position="1"/>
        <end position="43"/>
    </location>
</feature>
<evidence type="ECO:0000313" key="3">
    <source>
        <dbReference type="Proteomes" id="UP000552864"/>
    </source>
</evidence>